<keyword evidence="6" id="KW-1133">Transmembrane helix</keyword>
<gene>
    <name evidence="8" type="ORF">PPL_01539</name>
</gene>
<feature type="compositionally biased region" description="Polar residues" evidence="5">
    <location>
        <begin position="280"/>
        <end position="291"/>
    </location>
</feature>
<dbReference type="GeneID" id="31357068"/>
<dbReference type="InterPro" id="IPR006676">
    <property type="entry name" value="tRNA_splic"/>
</dbReference>
<dbReference type="GO" id="GO:0003676">
    <property type="term" value="F:nucleic acid binding"/>
    <property type="evidence" value="ECO:0007669"/>
    <property type="project" value="InterPro"/>
</dbReference>
<evidence type="ECO:0000256" key="1">
    <source>
        <dbReference type="ARBA" id="ARBA00008078"/>
    </source>
</evidence>
<dbReference type="GO" id="GO:0000379">
    <property type="term" value="P:tRNA-type intron splice site recognition and cleavage"/>
    <property type="evidence" value="ECO:0007669"/>
    <property type="project" value="TreeGrafter"/>
</dbReference>
<dbReference type="PROSITE" id="PS00018">
    <property type="entry name" value="EF_HAND_1"/>
    <property type="match status" value="1"/>
</dbReference>
<keyword evidence="9" id="KW-1185">Reference proteome</keyword>
<dbReference type="Pfam" id="PF01974">
    <property type="entry name" value="tRNA_int_endo"/>
    <property type="match status" value="1"/>
</dbReference>
<dbReference type="SUPFAM" id="SSF51316">
    <property type="entry name" value="Mss4-like"/>
    <property type="match status" value="1"/>
</dbReference>
<feature type="domain" description="TCTP" evidence="7">
    <location>
        <begin position="1"/>
        <end position="172"/>
    </location>
</feature>
<sequence length="599" mass="68781">MRVYKDILGYYKDELFSDAFPIADLGVVYEVTTKQVSKDLNVKVDTGANESTEEGEETEGVADAGIITVNNLVDAHRLQATNFDKKGYLTYLKGFMKEVESYLASNNPTRVDTFKKEAQEYAKKVLGEFDKYTFWQGENLDAEGMVALSYKKDNDANEYFVFWKDACVVVIITMKKRHHSYNSQLNLLPTSGDIKHYYGIYIGYGVKIPSFDEGLDLYHRGCFGKGTLSRSNPIYHQIKQQLQQSHQETEEEDEEDEDDSSRGGVFHVKNLKRYKDIIRDTNNSNDNQQPLKYQRINDNNNDNDITEDDIQEDMQLSLYEAFYLLYGLGCLTILREPTTEEVNEYKNNIESSNNSNNNDSLNSSNHKNKKILTSMTIEECWKLFNEEDDRFLPNYIAYHHFRSTGWIPRSGLKYGCDFVLYKLRPELVHAQYQVVVQYLNEYERNNTTSSSSSSYGEDNSYNSNNTISDSWVNLGRMNRVSESVAKGTIIFNIVRNNNNNSNERNKNDPGGSMHYTKQVIRGGACDVDQTTIQQHQQQQQQLFTFLIVFVFVMIPADTCFLGCLFVTCAVVVFGFCSTSLEKNQNQSLFININISPLKI</sequence>
<dbReference type="InterPro" id="IPR011057">
    <property type="entry name" value="Mss4-like_sf"/>
</dbReference>
<dbReference type="InterPro" id="IPR011323">
    <property type="entry name" value="Mss4/transl-control_tumour"/>
</dbReference>
<dbReference type="STRING" id="670386.D3AZS6"/>
<feature type="region of interest" description="Disordered" evidence="5">
    <location>
        <begin position="279"/>
        <end position="306"/>
    </location>
</feature>
<dbReference type="GO" id="GO:0000213">
    <property type="term" value="F:tRNA-intron lyase activity"/>
    <property type="evidence" value="ECO:0007669"/>
    <property type="project" value="UniProtKB-EC"/>
</dbReference>
<dbReference type="InterPro" id="IPR006677">
    <property type="entry name" value="tRNA_intron_Endonuc_cat-like"/>
</dbReference>
<dbReference type="InParanoid" id="D3AZS6"/>
<evidence type="ECO:0000313" key="9">
    <source>
        <dbReference type="Proteomes" id="UP000001396"/>
    </source>
</evidence>
<feature type="compositionally biased region" description="Acidic residues" evidence="5">
    <location>
        <begin position="249"/>
        <end position="259"/>
    </location>
</feature>
<dbReference type="PANTHER" id="PTHR21227:SF0">
    <property type="entry name" value="TRNA-SPLICING ENDONUCLEASE SUBUNIT SEN2"/>
    <property type="match status" value="1"/>
</dbReference>
<reference evidence="8 9" key="1">
    <citation type="journal article" date="2011" name="Genome Res.">
        <title>Phylogeny-wide analysis of social amoeba genomes highlights ancient origins for complex intercellular communication.</title>
        <authorList>
            <person name="Heidel A.J."/>
            <person name="Lawal H.M."/>
            <person name="Felder M."/>
            <person name="Schilde C."/>
            <person name="Helps N.R."/>
            <person name="Tunggal B."/>
            <person name="Rivero F."/>
            <person name="John U."/>
            <person name="Schleicher M."/>
            <person name="Eichinger L."/>
            <person name="Platzer M."/>
            <person name="Noegel A.A."/>
            <person name="Schaap P."/>
            <person name="Gloeckner G."/>
        </authorList>
    </citation>
    <scope>NUCLEOTIDE SEQUENCE [LARGE SCALE GENOMIC DNA]</scope>
    <source>
        <strain evidence="9">ATCC 26659 / Pp 5 / PN500</strain>
    </source>
</reference>
<dbReference type="InterPro" id="IPR036167">
    <property type="entry name" value="tRNA_intron_Endo_cat-like_sf"/>
</dbReference>
<organism evidence="8 9">
    <name type="scientific">Heterostelium pallidum (strain ATCC 26659 / Pp 5 / PN500)</name>
    <name type="common">Cellular slime mold</name>
    <name type="synonym">Polysphondylium pallidum</name>
    <dbReference type="NCBI Taxonomy" id="670386"/>
    <lineage>
        <taxon>Eukaryota</taxon>
        <taxon>Amoebozoa</taxon>
        <taxon>Evosea</taxon>
        <taxon>Eumycetozoa</taxon>
        <taxon>Dictyostelia</taxon>
        <taxon>Acytosteliales</taxon>
        <taxon>Acytosteliaceae</taxon>
        <taxon>Heterostelium</taxon>
    </lineage>
</organism>
<accession>D3AZS6</accession>
<dbReference type="Pfam" id="PF00838">
    <property type="entry name" value="TCTP"/>
    <property type="match status" value="1"/>
</dbReference>
<dbReference type="PANTHER" id="PTHR21227">
    <property type="entry name" value="TRNA-SPLICING ENDONUCLEASE SUBUNIT SEN2"/>
    <property type="match status" value="1"/>
</dbReference>
<dbReference type="RefSeq" id="XP_020436663.1">
    <property type="nucleotide sequence ID" value="XM_020572546.1"/>
</dbReference>
<evidence type="ECO:0000313" key="8">
    <source>
        <dbReference type="EMBL" id="EFA84550.1"/>
    </source>
</evidence>
<dbReference type="CDD" id="cd22363">
    <property type="entry name" value="tRNA-intron_lyase_C"/>
    <property type="match status" value="1"/>
</dbReference>
<evidence type="ECO:0000259" key="7">
    <source>
        <dbReference type="PROSITE" id="PS51797"/>
    </source>
</evidence>
<dbReference type="Gene3D" id="2.170.150.10">
    <property type="entry name" value="Metal Binding Protein, Guanine Nucleotide Exchange Factor, Chain A"/>
    <property type="match status" value="1"/>
</dbReference>
<dbReference type="Gene3D" id="3.40.1350.10">
    <property type="match status" value="1"/>
</dbReference>
<dbReference type="Proteomes" id="UP000001396">
    <property type="component" value="Unassembled WGS sequence"/>
</dbReference>
<evidence type="ECO:0000256" key="2">
    <source>
        <dbReference type="ARBA" id="ARBA00012573"/>
    </source>
</evidence>
<feature type="region of interest" description="Disordered" evidence="5">
    <location>
        <begin position="240"/>
        <end position="265"/>
    </location>
</feature>
<evidence type="ECO:0000256" key="6">
    <source>
        <dbReference type="SAM" id="Phobius"/>
    </source>
</evidence>
<name>D3AZS6_HETP5</name>
<dbReference type="InterPro" id="IPR018105">
    <property type="entry name" value="Translational_control_tumour_p"/>
</dbReference>
<dbReference type="InterPro" id="IPR018247">
    <property type="entry name" value="EF_Hand_1_Ca_BS"/>
</dbReference>
<evidence type="ECO:0000256" key="3">
    <source>
        <dbReference type="ARBA" id="ARBA00034031"/>
    </source>
</evidence>
<dbReference type="EC" id="4.6.1.16" evidence="2"/>
<keyword evidence="6" id="KW-0812">Transmembrane</keyword>
<evidence type="ECO:0000256" key="4">
    <source>
        <dbReference type="PROSITE-ProRule" id="PRU01133"/>
    </source>
</evidence>
<dbReference type="InterPro" id="IPR034737">
    <property type="entry name" value="TCTP"/>
</dbReference>
<dbReference type="GO" id="GO:0000214">
    <property type="term" value="C:tRNA-intron endonuclease complex"/>
    <property type="evidence" value="ECO:0007669"/>
    <property type="project" value="TreeGrafter"/>
</dbReference>
<keyword evidence="6" id="KW-0472">Membrane</keyword>
<evidence type="ECO:0000256" key="5">
    <source>
        <dbReference type="SAM" id="MobiDB-lite"/>
    </source>
</evidence>
<dbReference type="SUPFAM" id="SSF53032">
    <property type="entry name" value="tRNA-intron endonuclease catalytic domain-like"/>
    <property type="match status" value="1"/>
</dbReference>
<dbReference type="GO" id="GO:0005737">
    <property type="term" value="C:cytoplasm"/>
    <property type="evidence" value="ECO:0007669"/>
    <property type="project" value="TreeGrafter"/>
</dbReference>
<dbReference type="EMBL" id="ADBJ01000008">
    <property type="protein sequence ID" value="EFA84550.1"/>
    <property type="molecule type" value="Genomic_DNA"/>
</dbReference>
<comment type="caution">
    <text evidence="8">The sequence shown here is derived from an EMBL/GenBank/DDBJ whole genome shotgun (WGS) entry which is preliminary data.</text>
</comment>
<comment type="catalytic activity">
    <reaction evidence="3">
        <text>pretRNA = a 3'-half-tRNA molecule with a 5'-OH end + a 5'-half-tRNA molecule with a 2',3'-cyclic phosphate end + an intron with a 2',3'-cyclic phosphate and a 5'-hydroxyl terminus.</text>
        <dbReference type="EC" id="4.6.1.16"/>
    </reaction>
</comment>
<comment type="similarity">
    <text evidence="4">Belongs to the TCTP family.</text>
</comment>
<comment type="similarity">
    <text evidence="1">Belongs to the tRNA-intron endonuclease family.</text>
</comment>
<proteinExistence type="inferred from homology"/>
<feature type="transmembrane region" description="Helical" evidence="6">
    <location>
        <begin position="542"/>
        <end position="575"/>
    </location>
</feature>
<dbReference type="PROSITE" id="PS51797">
    <property type="entry name" value="TCTP_3"/>
    <property type="match status" value="1"/>
</dbReference>
<dbReference type="InterPro" id="IPR011856">
    <property type="entry name" value="tRNA_endonuc-like_dom_sf"/>
</dbReference>
<dbReference type="AlphaFoldDB" id="D3AZS6"/>
<protein>
    <recommendedName>
        <fullName evidence="2">tRNA-intron lyase</fullName>
        <ecNumber evidence="2">4.6.1.16</ecNumber>
    </recommendedName>
</protein>